<comment type="caution">
    <text evidence="1">The sequence shown here is derived from an EMBL/GenBank/DDBJ whole genome shotgun (WGS) entry which is preliminary data.</text>
</comment>
<reference evidence="1 2" key="1">
    <citation type="submission" date="2018-09" db="EMBL/GenBank/DDBJ databases">
        <title>Genomic Encyclopedia of Archaeal and Bacterial Type Strains, Phase II (KMG-II): from individual species to whole genera.</title>
        <authorList>
            <person name="Goeker M."/>
        </authorList>
    </citation>
    <scope>NUCLEOTIDE SEQUENCE [LARGE SCALE GENOMIC DNA]</scope>
    <source>
        <strain evidence="1 2">DSM 21950</strain>
    </source>
</reference>
<proteinExistence type="predicted"/>
<dbReference type="AlphaFoldDB" id="A0A419WG95"/>
<keyword evidence="2" id="KW-1185">Reference proteome</keyword>
<gene>
    <name evidence="1" type="ORF">BXY64_4119</name>
</gene>
<evidence type="ECO:0000313" key="1">
    <source>
        <dbReference type="EMBL" id="RKD94531.1"/>
    </source>
</evidence>
<dbReference type="EMBL" id="RAPQ01000014">
    <property type="protein sequence ID" value="RKD94531.1"/>
    <property type="molecule type" value="Genomic_DNA"/>
</dbReference>
<accession>A0A419WG95</accession>
<dbReference type="Proteomes" id="UP000284531">
    <property type="component" value="Unassembled WGS sequence"/>
</dbReference>
<name>A0A419WG95_9BACT</name>
<dbReference type="OrthoDB" id="1116641at2"/>
<sequence length="206" mass="24973">MKFKLLVLALFLSHLTYSQSVKDSLLKKDIVNLVEEMEFMYGYDQTLREYTIYKTFDKCETNRIENLRDSLKMEELSNRQFESDDVKKLIWEKYINPKDAEHTERMIEITKKYGFPRVKRIRDYYKKEFIAPEFNPLIIFVHSPKEYWEELKGLMLNEYKQERINQCQYGYLLWHFTGRKSFKPMLDNGFEMVTENGKTQLKSTCD</sequence>
<evidence type="ECO:0000313" key="2">
    <source>
        <dbReference type="Proteomes" id="UP000284531"/>
    </source>
</evidence>
<dbReference type="RefSeq" id="WP_120241786.1">
    <property type="nucleotide sequence ID" value="NZ_RAPQ01000014.1"/>
</dbReference>
<organism evidence="1 2">
    <name type="scientific">Marinifilum flexuosum</name>
    <dbReference type="NCBI Taxonomy" id="1117708"/>
    <lineage>
        <taxon>Bacteria</taxon>
        <taxon>Pseudomonadati</taxon>
        <taxon>Bacteroidota</taxon>
        <taxon>Bacteroidia</taxon>
        <taxon>Marinilabiliales</taxon>
        <taxon>Marinifilaceae</taxon>
    </lineage>
</organism>
<protein>
    <submittedName>
        <fullName evidence="1">Uncharacterized protein</fullName>
    </submittedName>
</protein>